<dbReference type="SUPFAM" id="SSF46785">
    <property type="entry name" value="Winged helix' DNA-binding domain"/>
    <property type="match status" value="1"/>
</dbReference>
<evidence type="ECO:0000313" key="5">
    <source>
        <dbReference type="Proteomes" id="UP000242246"/>
    </source>
</evidence>
<proteinExistence type="predicted"/>
<dbReference type="NCBIfam" id="TIGR00121">
    <property type="entry name" value="birA_ligase"/>
    <property type="match status" value="1"/>
</dbReference>
<dbReference type="Pfam" id="PF03099">
    <property type="entry name" value="BPL_LplA_LipB"/>
    <property type="match status" value="1"/>
</dbReference>
<keyword evidence="2" id="KW-0238">DNA-binding</keyword>
<dbReference type="Proteomes" id="UP000242246">
    <property type="component" value="Unassembled WGS sequence"/>
</dbReference>
<dbReference type="RefSeq" id="WP_082782147.1">
    <property type="nucleotide sequence ID" value="NZ_JXJX01000005.1"/>
</dbReference>
<dbReference type="CDD" id="cd00090">
    <property type="entry name" value="HTH_ARSR"/>
    <property type="match status" value="1"/>
</dbReference>
<keyword evidence="5" id="KW-1185">Reference proteome</keyword>
<dbReference type="GO" id="GO:0016740">
    <property type="term" value="F:transferase activity"/>
    <property type="evidence" value="ECO:0007669"/>
    <property type="project" value="UniProtKB-ARBA"/>
</dbReference>
<dbReference type="Gene3D" id="3.30.930.10">
    <property type="entry name" value="Bira Bifunctional Protein, Domain 2"/>
    <property type="match status" value="1"/>
</dbReference>
<dbReference type="OrthoDB" id="9807064at2"/>
<dbReference type="EMBL" id="JXJX01000005">
    <property type="protein sequence ID" value="PCS07132.1"/>
    <property type="molecule type" value="Genomic_DNA"/>
</dbReference>
<dbReference type="InterPro" id="IPR036390">
    <property type="entry name" value="WH_DNA-bd_sf"/>
</dbReference>
<dbReference type="STRING" id="1348632.GCA_001591745_00673"/>
<dbReference type="InterPro" id="IPR011991">
    <property type="entry name" value="ArsR-like_HTH"/>
</dbReference>
<organism evidence="4 5">
    <name type="scientific">Pseudolactococcus plantarum</name>
    <dbReference type="NCBI Taxonomy" id="1365"/>
    <lineage>
        <taxon>Bacteria</taxon>
        <taxon>Bacillati</taxon>
        <taxon>Bacillota</taxon>
        <taxon>Bacilli</taxon>
        <taxon>Lactobacillales</taxon>
        <taxon>Streptococcaceae</taxon>
        <taxon>Pseudolactococcus</taxon>
    </lineage>
</organism>
<dbReference type="InterPro" id="IPR013196">
    <property type="entry name" value="HTH_11"/>
</dbReference>
<dbReference type="PANTHER" id="PTHR12835:SF5">
    <property type="entry name" value="BIOTIN--PROTEIN LIGASE"/>
    <property type="match status" value="1"/>
</dbReference>
<dbReference type="SUPFAM" id="SSF55681">
    <property type="entry name" value="Class II aaRS and biotin synthetases"/>
    <property type="match status" value="1"/>
</dbReference>
<dbReference type="InterPro" id="IPR036388">
    <property type="entry name" value="WH-like_DNA-bd_sf"/>
</dbReference>
<dbReference type="PROSITE" id="PS51733">
    <property type="entry name" value="BPL_LPL_CATALYTIC"/>
    <property type="match status" value="1"/>
</dbReference>
<reference evidence="4 5" key="1">
    <citation type="submission" date="2014-12" db="EMBL/GenBank/DDBJ databases">
        <title>Draft genome sequences of 10 type strains of Lactococcus.</title>
        <authorList>
            <person name="Sun Z."/>
            <person name="Zhong Z."/>
            <person name="Liu W."/>
            <person name="Zhang W."/>
            <person name="Zhang H."/>
        </authorList>
    </citation>
    <scope>NUCLEOTIDE SEQUENCE [LARGE SCALE GENOMIC DNA]</scope>
    <source>
        <strain evidence="4 5">DSM 20686</strain>
    </source>
</reference>
<protein>
    <submittedName>
        <fullName evidence="4">Biotin-protein ligase / Biotin operon repressor</fullName>
    </submittedName>
</protein>
<dbReference type="GO" id="GO:0004077">
    <property type="term" value="F:biotin--[biotin carboxyl-carrier protein] ligase activity"/>
    <property type="evidence" value="ECO:0007669"/>
    <property type="project" value="InterPro"/>
</dbReference>
<evidence type="ECO:0000313" key="4">
    <source>
        <dbReference type="EMBL" id="PCS07132.1"/>
    </source>
</evidence>
<evidence type="ECO:0000256" key="2">
    <source>
        <dbReference type="ARBA" id="ARBA00023125"/>
    </source>
</evidence>
<accession>A0A2A5S0X3</accession>
<dbReference type="InterPro" id="IPR004408">
    <property type="entry name" value="Biotin_CoA_COase_ligase"/>
</dbReference>
<evidence type="ECO:0000256" key="1">
    <source>
        <dbReference type="ARBA" id="ARBA00022598"/>
    </source>
</evidence>
<dbReference type="InterPro" id="IPR004143">
    <property type="entry name" value="BPL_LPL_catalytic"/>
</dbReference>
<dbReference type="GO" id="GO:0005737">
    <property type="term" value="C:cytoplasm"/>
    <property type="evidence" value="ECO:0007669"/>
    <property type="project" value="TreeGrafter"/>
</dbReference>
<dbReference type="GO" id="GO:0003677">
    <property type="term" value="F:DNA binding"/>
    <property type="evidence" value="ECO:0007669"/>
    <property type="project" value="UniProtKB-KW"/>
</dbReference>
<dbReference type="InterPro" id="IPR045864">
    <property type="entry name" value="aa-tRNA-synth_II/BPL/LPL"/>
</dbReference>
<evidence type="ECO:0000259" key="3">
    <source>
        <dbReference type="PROSITE" id="PS51733"/>
    </source>
</evidence>
<comment type="caution">
    <text evidence="4">The sequence shown here is derived from an EMBL/GenBank/DDBJ whole genome shotgun (WGS) entry which is preliminary data.</text>
</comment>
<name>A0A2A5S0X3_9LACT</name>
<dbReference type="Gene3D" id="1.10.10.10">
    <property type="entry name" value="Winged helix-like DNA-binding domain superfamily/Winged helix DNA-binding domain"/>
    <property type="match status" value="1"/>
</dbReference>
<dbReference type="PANTHER" id="PTHR12835">
    <property type="entry name" value="BIOTIN PROTEIN LIGASE"/>
    <property type="match status" value="1"/>
</dbReference>
<keyword evidence="1 4" id="KW-0436">Ligase</keyword>
<feature type="domain" description="BPL/LPL catalytic" evidence="3">
    <location>
        <begin position="69"/>
        <end position="254"/>
    </location>
</feature>
<dbReference type="AlphaFoldDB" id="A0A2A5S0X3"/>
<dbReference type="Pfam" id="PF08279">
    <property type="entry name" value="HTH_11"/>
    <property type="match status" value="1"/>
</dbReference>
<sequence>MTISTAETILTLLVERENEWISGQELAAQLNISRAAIWKAITKLINDGFIIESQRGPGKGYRYVPTEKMSEAGIIHHLKHQIPVKVFDCLTSTNTFAKQELINEQITQPTVIIANVQTKGTGHFGRSFDSPAQTGLYMSIALPLNRETVLKPSLLTAAIAVSVARALEALFDIKLDFKWCNNLYYQNRKVGGILTEANVNFESQVYSDLVVGIGLNLTNTQTELGFITDQLDISRNQIAASLINHFLDIYGSYQTEKTFLSEYRSRLLDLGQYIDVQHAQQTLTGKALSINDEGMMLLETSDDIITLDAGESK</sequence>
<dbReference type="GO" id="GO:0009249">
    <property type="term" value="P:protein lipoylation"/>
    <property type="evidence" value="ECO:0007669"/>
    <property type="project" value="UniProtKB-ARBA"/>
</dbReference>
<gene>
    <name evidence="4" type="ORF">RU87_GL001185</name>
</gene>